<dbReference type="AlphaFoldDB" id="A0A939LU50"/>
<evidence type="ECO:0000256" key="1">
    <source>
        <dbReference type="ARBA" id="ARBA00023450"/>
    </source>
</evidence>
<dbReference type="InterPro" id="IPR003615">
    <property type="entry name" value="HNH_nuc"/>
</dbReference>
<dbReference type="CDD" id="cd00085">
    <property type="entry name" value="HNHc"/>
    <property type="match status" value="1"/>
</dbReference>
<dbReference type="InterPro" id="IPR003870">
    <property type="entry name" value="DUF222"/>
</dbReference>
<protein>
    <submittedName>
        <fullName evidence="4">DUF222 domain-containing protein</fullName>
    </submittedName>
</protein>
<evidence type="ECO:0000259" key="3">
    <source>
        <dbReference type="SMART" id="SM00507"/>
    </source>
</evidence>
<evidence type="ECO:0000313" key="4">
    <source>
        <dbReference type="EMBL" id="MBO1752179.1"/>
    </source>
</evidence>
<dbReference type="Pfam" id="PF01844">
    <property type="entry name" value="HNH"/>
    <property type="match status" value="1"/>
</dbReference>
<gene>
    <name evidence="4" type="ORF">J4G33_10235</name>
</gene>
<comment type="caution">
    <text evidence="4">The sequence shown here is derived from an EMBL/GenBank/DDBJ whole genome shotgun (WGS) entry which is preliminary data.</text>
</comment>
<feature type="region of interest" description="Disordered" evidence="2">
    <location>
        <begin position="35"/>
        <end position="57"/>
    </location>
</feature>
<feature type="region of interest" description="Disordered" evidence="2">
    <location>
        <begin position="312"/>
        <end position="336"/>
    </location>
</feature>
<comment type="similarity">
    <text evidence="1">Belongs to the Rv1128c/1148c/1588c/1702c/1945/3466 family.</text>
</comment>
<sequence length="504" mass="52780">MRSLSGGARPAEALAAVLPGPVLAALLDQRGHLPASGDRADAVSSHPADAPAAETEDDDALLVDEVAAWQRLVAWASAGAARAAARLADRPSMNPVWPDSAGTVSELNVAGEELAMRLGCSRLAARALVRDGRAFDGALAPTGAALERGEIDLSRARVLVRALDEAPVPLALDVQDAVLPRARRRTCTQLARDVERALISLDPEGAHRRHLAAARGRRLDRPRALPHGMASVTAVLPAQDAVRLDAGIDHLARSARAAGDPRTLDQLRADVLVELTVGELSDEADARDLTVAVAVAGDLGEGCGAARVVSARGRAAGDESAKTPVAGGRSRRPSRPRAQIRVTVPFSSLLGTGGEPAELAGYGPITAEVAQALARGGTWRRIVTDPVTDAVLDVGRTRYRPPADLAEHVRARDGACVRPGCSTPADSCDLDHTVEFGRDGGTTSHDNLAPLCPRDHAIKTDGGFRLSQITPGVFEWLTPAGLRYRVEPGREDAELTAALPPPPF</sequence>
<accession>A0A939LU50</accession>
<dbReference type="GO" id="GO:0004519">
    <property type="term" value="F:endonuclease activity"/>
    <property type="evidence" value="ECO:0007669"/>
    <property type="project" value="InterPro"/>
</dbReference>
<evidence type="ECO:0000313" key="5">
    <source>
        <dbReference type="Proteomes" id="UP000664209"/>
    </source>
</evidence>
<name>A0A939LU50_9CELL</name>
<reference evidence="4" key="1">
    <citation type="submission" date="2021-03" db="EMBL/GenBank/DDBJ databases">
        <title>Actinotalea soli sp. nov., isolated from soil.</title>
        <authorList>
            <person name="Ping W."/>
            <person name="Zhang J."/>
        </authorList>
    </citation>
    <scope>NUCLEOTIDE SEQUENCE</scope>
    <source>
        <strain evidence="4">BY-33</strain>
    </source>
</reference>
<dbReference type="SMART" id="SM00507">
    <property type="entry name" value="HNHc"/>
    <property type="match status" value="1"/>
</dbReference>
<proteinExistence type="inferred from homology"/>
<keyword evidence="5" id="KW-1185">Reference proteome</keyword>
<dbReference type="GO" id="GO:0008270">
    <property type="term" value="F:zinc ion binding"/>
    <property type="evidence" value="ECO:0007669"/>
    <property type="project" value="InterPro"/>
</dbReference>
<dbReference type="Proteomes" id="UP000664209">
    <property type="component" value="Unassembled WGS sequence"/>
</dbReference>
<dbReference type="Pfam" id="PF02720">
    <property type="entry name" value="DUF222"/>
    <property type="match status" value="1"/>
</dbReference>
<evidence type="ECO:0000256" key="2">
    <source>
        <dbReference type="SAM" id="MobiDB-lite"/>
    </source>
</evidence>
<dbReference type="InterPro" id="IPR002711">
    <property type="entry name" value="HNH"/>
</dbReference>
<dbReference type="RefSeq" id="WP_208055860.1">
    <property type="nucleotide sequence ID" value="NZ_JAGEMK010000004.1"/>
</dbReference>
<dbReference type="GO" id="GO:0003676">
    <property type="term" value="F:nucleic acid binding"/>
    <property type="evidence" value="ECO:0007669"/>
    <property type="project" value="InterPro"/>
</dbReference>
<feature type="domain" description="HNH nuclease" evidence="3">
    <location>
        <begin position="404"/>
        <end position="457"/>
    </location>
</feature>
<organism evidence="4 5">
    <name type="scientific">Actinotalea soli</name>
    <dbReference type="NCBI Taxonomy" id="2819234"/>
    <lineage>
        <taxon>Bacteria</taxon>
        <taxon>Bacillati</taxon>
        <taxon>Actinomycetota</taxon>
        <taxon>Actinomycetes</taxon>
        <taxon>Micrococcales</taxon>
        <taxon>Cellulomonadaceae</taxon>
        <taxon>Actinotalea</taxon>
    </lineage>
</organism>
<dbReference type="EMBL" id="JAGEMK010000004">
    <property type="protein sequence ID" value="MBO1752179.1"/>
    <property type="molecule type" value="Genomic_DNA"/>
</dbReference>